<gene>
    <name evidence="2" type="ORF">M0R45_001910</name>
</gene>
<name>A0AAW1VE85_RUBAR</name>
<dbReference type="EMBL" id="JBEDUW010000279">
    <property type="protein sequence ID" value="KAK9901851.1"/>
    <property type="molecule type" value="Genomic_DNA"/>
</dbReference>
<feature type="region of interest" description="Disordered" evidence="1">
    <location>
        <begin position="1"/>
        <end position="45"/>
    </location>
</feature>
<evidence type="ECO:0000313" key="3">
    <source>
        <dbReference type="Proteomes" id="UP001457282"/>
    </source>
</evidence>
<accession>A0AAW1VE85</accession>
<reference evidence="2 3" key="1">
    <citation type="journal article" date="2023" name="G3 (Bethesda)">
        <title>A chromosome-length genome assembly and annotation of blackberry (Rubus argutus, cv. 'Hillquist').</title>
        <authorList>
            <person name="Bruna T."/>
            <person name="Aryal R."/>
            <person name="Dudchenko O."/>
            <person name="Sargent D.J."/>
            <person name="Mead D."/>
            <person name="Buti M."/>
            <person name="Cavallini A."/>
            <person name="Hytonen T."/>
            <person name="Andres J."/>
            <person name="Pham M."/>
            <person name="Weisz D."/>
            <person name="Mascagni F."/>
            <person name="Usai G."/>
            <person name="Natali L."/>
            <person name="Bassil N."/>
            <person name="Fernandez G.E."/>
            <person name="Lomsadze A."/>
            <person name="Armour M."/>
            <person name="Olukolu B."/>
            <person name="Poorten T."/>
            <person name="Britton C."/>
            <person name="Davik J."/>
            <person name="Ashrafi H."/>
            <person name="Aiden E.L."/>
            <person name="Borodovsky M."/>
            <person name="Worthington M."/>
        </authorList>
    </citation>
    <scope>NUCLEOTIDE SEQUENCE [LARGE SCALE GENOMIC DNA]</scope>
    <source>
        <strain evidence="2">PI 553951</strain>
    </source>
</reference>
<dbReference type="AlphaFoldDB" id="A0AAW1VE85"/>
<comment type="caution">
    <text evidence="2">The sequence shown here is derived from an EMBL/GenBank/DDBJ whole genome shotgun (WGS) entry which is preliminary data.</text>
</comment>
<protein>
    <submittedName>
        <fullName evidence="2">Uncharacterized protein</fullName>
    </submittedName>
</protein>
<evidence type="ECO:0000256" key="1">
    <source>
        <dbReference type="SAM" id="MobiDB-lite"/>
    </source>
</evidence>
<organism evidence="2 3">
    <name type="scientific">Rubus argutus</name>
    <name type="common">Southern blackberry</name>
    <dbReference type="NCBI Taxonomy" id="59490"/>
    <lineage>
        <taxon>Eukaryota</taxon>
        <taxon>Viridiplantae</taxon>
        <taxon>Streptophyta</taxon>
        <taxon>Embryophyta</taxon>
        <taxon>Tracheophyta</taxon>
        <taxon>Spermatophyta</taxon>
        <taxon>Magnoliopsida</taxon>
        <taxon>eudicotyledons</taxon>
        <taxon>Gunneridae</taxon>
        <taxon>Pentapetalae</taxon>
        <taxon>rosids</taxon>
        <taxon>fabids</taxon>
        <taxon>Rosales</taxon>
        <taxon>Rosaceae</taxon>
        <taxon>Rosoideae</taxon>
        <taxon>Rosoideae incertae sedis</taxon>
        <taxon>Rubus</taxon>
    </lineage>
</organism>
<feature type="compositionally biased region" description="Basic residues" evidence="1">
    <location>
        <begin position="22"/>
        <end position="32"/>
    </location>
</feature>
<keyword evidence="3" id="KW-1185">Reference proteome</keyword>
<sequence length="173" mass="19143">MASLARSIAHGITTQPSQSPKFLHHTCKHNQKQKSPNPRTRPRRCSSLAVASSRRRAQLALTTTRAQSSIIDATTTSPCSCQRPLHAQHLTTGVDSLHSHHLAQGCRCCSYQAAPPLLPTPSTSKNQLCLLHSCSLQQLRCQSTPTSAITITVRPHHHRAHHHHWRPSSLLYT</sequence>
<evidence type="ECO:0000313" key="2">
    <source>
        <dbReference type="EMBL" id="KAK9901851.1"/>
    </source>
</evidence>
<proteinExistence type="predicted"/>
<dbReference type="Proteomes" id="UP001457282">
    <property type="component" value="Unassembled WGS sequence"/>
</dbReference>